<feature type="region of interest" description="Disordered" evidence="1">
    <location>
        <begin position="499"/>
        <end position="518"/>
    </location>
</feature>
<dbReference type="OrthoDB" id="4840820at2759"/>
<reference evidence="3" key="1">
    <citation type="journal article" date="2014" name="Genome Announc.">
        <title>Draft genome sequence of Colletotrichum sublineola, a destructive pathogen of cultivated sorghum.</title>
        <authorList>
            <person name="Baroncelli R."/>
            <person name="Sanz-Martin J.M."/>
            <person name="Rech G.E."/>
            <person name="Sukno S.A."/>
            <person name="Thon M.R."/>
        </authorList>
    </citation>
    <scope>NUCLEOTIDE SEQUENCE [LARGE SCALE GENOMIC DNA]</scope>
    <source>
        <strain evidence="3">TX430BB</strain>
    </source>
</reference>
<dbReference type="AlphaFoldDB" id="A0A066XYR8"/>
<feature type="compositionally biased region" description="Pro residues" evidence="1">
    <location>
        <begin position="835"/>
        <end position="847"/>
    </location>
</feature>
<name>A0A066XYR8_COLSU</name>
<dbReference type="eggNOG" id="ENOG502SXBC">
    <property type="taxonomic scope" value="Eukaryota"/>
</dbReference>
<sequence>MSSREQQRLIATVAPRSFLFFIVANVDPPQSGGGGGGGSEALFYRPIAITYRQGRAHGPGRTGKSDWQRVRQVVQDCARVVDALTSPGNQAIVEAELALARAEHRRSIHAEPGAPRVQVPDRPQPSLCDAIIFHGNVPEPDQVRGRRPASPPPVGQTPTVVHYPFISTCVRLALTRLDDETGARFEDVREQPLSTVYREDALEYGAVVIDISDLGAVKYGIVGSKLSYVAAREADLGGTFGWDPVESDYHGPPPKLHLEISGSRSPLSAAAYMIKFGFQHRMNGMDMPNASGRLHPRALEHIWPPVAGGNTVPRVPESPAHDKSEASAPDKAIRRLASLADSGDLDLIAHHDTMSSPDFQSRLREHPLGCSEHLWASGASLQLLRLAYAGQSRLNWPAYRHLSYEHVAEALDSNQLCSAQALSICIDEMDDEPTPNLFVTAAFSAPLRRAAWLHHLDTSARLNAPALRSAFPVQYMFVRQQFLPVEDVEKVDPETTVWPGWKTGSREEGEEKVDEPPAGDATYRPCHYFLGDALLSPGRFVSGFLQFCQSVLEDRYLASFASTPSTAASLSSAWETGPIGPLPGEVLAVPEHMDIPSPQQTQENSNPMPSVECWPLFGPLEPGSWVLLVSHEWRTTSRTRQLRRDYLGFGLPADSSIGVPVIRYALPRARWRITLTDRATSPGNGTPTFEQLASPDYVDMVCGVKEFLQETMPAADHASFESQLESTLQCLRTRWRVGSWPHGAFPADMHLLTTLDDVSARDMLSDFLADAGHLRDAIEDAQGSSQSHGSPWYPELQSLAPRGGPRRPRDRKVFRSFSEKETRRGAKPLGATRPVVPPEIVPGPMYPEPGEESSTWIDGPPEVIK</sequence>
<accession>A0A066XYR8</accession>
<protein>
    <submittedName>
        <fullName evidence="2">Uncharacterized protein</fullName>
    </submittedName>
</protein>
<gene>
    <name evidence="2" type="ORF">CSUB01_03745</name>
</gene>
<dbReference type="Proteomes" id="UP000027238">
    <property type="component" value="Unassembled WGS sequence"/>
</dbReference>
<dbReference type="HOGENOM" id="CLU_010369_0_0_1"/>
<feature type="region of interest" description="Disordered" evidence="1">
    <location>
        <begin position="309"/>
        <end position="329"/>
    </location>
</feature>
<proteinExistence type="predicted"/>
<feature type="compositionally biased region" description="Basic and acidic residues" evidence="1">
    <location>
        <begin position="811"/>
        <end position="824"/>
    </location>
</feature>
<keyword evidence="3" id="KW-1185">Reference proteome</keyword>
<dbReference type="STRING" id="1173701.A0A066XYR8"/>
<feature type="region of interest" description="Disordered" evidence="1">
    <location>
        <begin position="780"/>
        <end position="865"/>
    </location>
</feature>
<evidence type="ECO:0000313" key="3">
    <source>
        <dbReference type="Proteomes" id="UP000027238"/>
    </source>
</evidence>
<evidence type="ECO:0000313" key="2">
    <source>
        <dbReference type="EMBL" id="KDN70931.1"/>
    </source>
</evidence>
<organism evidence="2 3">
    <name type="scientific">Colletotrichum sublineola</name>
    <name type="common">Sorghum anthracnose fungus</name>
    <dbReference type="NCBI Taxonomy" id="1173701"/>
    <lineage>
        <taxon>Eukaryota</taxon>
        <taxon>Fungi</taxon>
        <taxon>Dikarya</taxon>
        <taxon>Ascomycota</taxon>
        <taxon>Pezizomycotina</taxon>
        <taxon>Sordariomycetes</taxon>
        <taxon>Hypocreomycetidae</taxon>
        <taxon>Glomerellales</taxon>
        <taxon>Glomerellaceae</taxon>
        <taxon>Colletotrichum</taxon>
        <taxon>Colletotrichum graminicola species complex</taxon>
    </lineage>
</organism>
<evidence type="ECO:0000256" key="1">
    <source>
        <dbReference type="SAM" id="MobiDB-lite"/>
    </source>
</evidence>
<dbReference type="EMBL" id="JMSE01000278">
    <property type="protein sequence ID" value="KDN70931.1"/>
    <property type="molecule type" value="Genomic_DNA"/>
</dbReference>
<comment type="caution">
    <text evidence="2">The sequence shown here is derived from an EMBL/GenBank/DDBJ whole genome shotgun (WGS) entry which is preliminary data.</text>
</comment>